<evidence type="ECO:0000313" key="1">
    <source>
        <dbReference type="EMBL" id="GAI21985.1"/>
    </source>
</evidence>
<comment type="caution">
    <text evidence="1">The sequence shown here is derived from an EMBL/GenBank/DDBJ whole genome shotgun (WGS) entry which is preliminary data.</text>
</comment>
<protein>
    <submittedName>
        <fullName evidence="1">Uncharacterized protein</fullName>
    </submittedName>
</protein>
<organism evidence="1">
    <name type="scientific">marine sediment metagenome</name>
    <dbReference type="NCBI Taxonomy" id="412755"/>
    <lineage>
        <taxon>unclassified sequences</taxon>
        <taxon>metagenomes</taxon>
        <taxon>ecological metagenomes</taxon>
    </lineage>
</organism>
<reference evidence="1" key="1">
    <citation type="journal article" date="2014" name="Front. Microbiol.">
        <title>High frequency of phylogenetically diverse reductive dehalogenase-homologous genes in deep subseafloor sedimentary metagenomes.</title>
        <authorList>
            <person name="Kawai M."/>
            <person name="Futagami T."/>
            <person name="Toyoda A."/>
            <person name="Takaki Y."/>
            <person name="Nishi S."/>
            <person name="Hori S."/>
            <person name="Arai W."/>
            <person name="Tsubouchi T."/>
            <person name="Morono Y."/>
            <person name="Uchiyama I."/>
            <person name="Ito T."/>
            <person name="Fujiyama A."/>
            <person name="Inagaki F."/>
            <person name="Takami H."/>
        </authorList>
    </citation>
    <scope>NUCLEOTIDE SEQUENCE</scope>
    <source>
        <strain evidence="1">Expedition CK06-06</strain>
    </source>
</reference>
<sequence length="66" mass="7184">MAVITKMPGMAIVNGFKGTLDFYVHCGTNCVRKWPRSPGHSRAPEVEAQGKITGPFSLATKFVSFL</sequence>
<proteinExistence type="predicted"/>
<accession>X1N593</accession>
<dbReference type="AlphaFoldDB" id="X1N593"/>
<name>X1N593_9ZZZZ</name>
<gene>
    <name evidence="1" type="ORF">S06H3_29550</name>
</gene>
<dbReference type="EMBL" id="BARV01017320">
    <property type="protein sequence ID" value="GAI21985.1"/>
    <property type="molecule type" value="Genomic_DNA"/>
</dbReference>
<feature type="non-terminal residue" evidence="1">
    <location>
        <position position="66"/>
    </location>
</feature>